<comment type="caution">
    <text evidence="2">The sequence shown here is derived from an EMBL/GenBank/DDBJ whole genome shotgun (WGS) entry which is preliminary data.</text>
</comment>
<proteinExistence type="predicted"/>
<accession>A0A2P5AJG2</accession>
<sequence>MASNPSLLTKDLKTYLGSPFVKTSVICSFDGMYDMQITLLSNFSLMKCLSILTCFVLSCWIGLFAMLIATLL</sequence>
<name>A0A2P5AJG2_PARAD</name>
<keyword evidence="1" id="KW-1133">Transmembrane helix</keyword>
<evidence type="ECO:0000313" key="2">
    <source>
        <dbReference type="EMBL" id="PON36692.1"/>
    </source>
</evidence>
<protein>
    <submittedName>
        <fullName evidence="2">Uncharacterized protein</fullName>
    </submittedName>
</protein>
<dbReference type="EMBL" id="JXTB01000557">
    <property type="protein sequence ID" value="PON36692.1"/>
    <property type="molecule type" value="Genomic_DNA"/>
</dbReference>
<gene>
    <name evidence="2" type="ORF">PanWU01x14_326270</name>
</gene>
<organism evidence="2 3">
    <name type="scientific">Parasponia andersonii</name>
    <name type="common">Sponia andersonii</name>
    <dbReference type="NCBI Taxonomy" id="3476"/>
    <lineage>
        <taxon>Eukaryota</taxon>
        <taxon>Viridiplantae</taxon>
        <taxon>Streptophyta</taxon>
        <taxon>Embryophyta</taxon>
        <taxon>Tracheophyta</taxon>
        <taxon>Spermatophyta</taxon>
        <taxon>Magnoliopsida</taxon>
        <taxon>eudicotyledons</taxon>
        <taxon>Gunneridae</taxon>
        <taxon>Pentapetalae</taxon>
        <taxon>rosids</taxon>
        <taxon>fabids</taxon>
        <taxon>Rosales</taxon>
        <taxon>Cannabaceae</taxon>
        <taxon>Parasponia</taxon>
    </lineage>
</organism>
<feature type="transmembrane region" description="Helical" evidence="1">
    <location>
        <begin position="49"/>
        <end position="71"/>
    </location>
</feature>
<reference evidence="3" key="1">
    <citation type="submission" date="2016-06" db="EMBL/GenBank/DDBJ databases">
        <title>Parallel loss of symbiosis genes in relatives of nitrogen-fixing non-legume Parasponia.</title>
        <authorList>
            <person name="Van Velzen R."/>
            <person name="Holmer R."/>
            <person name="Bu F."/>
            <person name="Rutten L."/>
            <person name="Van Zeijl A."/>
            <person name="Liu W."/>
            <person name="Santuari L."/>
            <person name="Cao Q."/>
            <person name="Sharma T."/>
            <person name="Shen D."/>
            <person name="Roswanjaya Y."/>
            <person name="Wardhani T."/>
            <person name="Kalhor M.S."/>
            <person name="Jansen J."/>
            <person name="Van den Hoogen J."/>
            <person name="Gungor B."/>
            <person name="Hartog M."/>
            <person name="Hontelez J."/>
            <person name="Verver J."/>
            <person name="Yang W.-C."/>
            <person name="Schijlen E."/>
            <person name="Repin R."/>
            <person name="Schilthuizen M."/>
            <person name="Schranz E."/>
            <person name="Heidstra R."/>
            <person name="Miyata K."/>
            <person name="Fedorova E."/>
            <person name="Kohlen W."/>
            <person name="Bisseling T."/>
            <person name="Smit S."/>
            <person name="Geurts R."/>
        </authorList>
    </citation>
    <scope>NUCLEOTIDE SEQUENCE [LARGE SCALE GENOMIC DNA]</scope>
    <source>
        <strain evidence="3">cv. WU1-14</strain>
    </source>
</reference>
<evidence type="ECO:0000313" key="3">
    <source>
        <dbReference type="Proteomes" id="UP000237105"/>
    </source>
</evidence>
<keyword evidence="1" id="KW-0812">Transmembrane</keyword>
<dbReference type="AlphaFoldDB" id="A0A2P5AJG2"/>
<keyword evidence="1" id="KW-0472">Membrane</keyword>
<dbReference type="Proteomes" id="UP000237105">
    <property type="component" value="Unassembled WGS sequence"/>
</dbReference>
<keyword evidence="3" id="KW-1185">Reference proteome</keyword>
<dbReference type="OrthoDB" id="10352946at2759"/>
<evidence type="ECO:0000256" key="1">
    <source>
        <dbReference type="SAM" id="Phobius"/>
    </source>
</evidence>